<keyword evidence="7" id="KW-1185">Reference proteome</keyword>
<sequence length="565" mass="62657">MTCYTVIDVLPSAVLELPSVLALCYSHHIDISGHETFTSLSESEAEREYAAFKQHMETIHLALTSVSLQQHTTLAGLVRGLWSVRDRVIAGEKMLRDAHDKWAGPPPTPTPTKPSTKPAIENGNVDDKSDVEDSVTGDAGANESADTQPKNDSEHQGMAEEDEERGDKKTVRQILSQLLSNNQPSNQNGVIISGGLLPVVVFAGEIGSVVAATLASVQYQRQLHSLLFNGHQSEQDDIENSTLTSKDKTDGDKTKAKSNEHIEVLLKDGLLCKVYFAAQFHRLRALLLASLSDQGAPSAREHSEKEPPKQSLNDCKNLSEIEESFVRSLSRCVAWAARGGKSGSTFCKTTDDRYVLKEMSKLEWHQFLDFAPHYFNYVTSCHQNKVPSLLARIVGVYSVGGAGNGVLVMENLFYGRNISRRFDLKGSLRHRLAPDANAAGAVLMDENLLNLRWESQFYLASHTASVVWAGVERDTAFLAANDVMDYSLLLGLEGGKLVVGIIDYIRTFTWDKKLEHYVKKNLGSGQPTVVSPEQYRRRFVTAMKKYFLHCPTQWDDLHRGLVIQT</sequence>
<dbReference type="FunFam" id="3.30.810.10:FF:000001">
    <property type="entry name" value="1-phosphatidylinositol 3-phosphate 5-kinase FAB1"/>
    <property type="match status" value="1"/>
</dbReference>
<protein>
    <submittedName>
        <fullName evidence="6">1-phosphatidylinositol 3-phosphate 5-kinase</fullName>
    </submittedName>
</protein>
<dbReference type="GO" id="GO:0010008">
    <property type="term" value="C:endosome membrane"/>
    <property type="evidence" value="ECO:0007669"/>
    <property type="project" value="TreeGrafter"/>
</dbReference>
<gene>
    <name evidence="6" type="primary">fab1</name>
    <name evidence="6" type="ORF">EVAR_7323_1</name>
</gene>
<dbReference type="InterPro" id="IPR027484">
    <property type="entry name" value="PInositol-4-P-5-kinase_N"/>
</dbReference>
<dbReference type="InterPro" id="IPR027483">
    <property type="entry name" value="PInositol-4-P-4/5-kinase_C_sf"/>
</dbReference>
<name>A0A4C1T5A0_EUMVA</name>
<comment type="caution">
    <text evidence="6">The sequence shown here is derived from an EMBL/GenBank/DDBJ whole genome shotgun (WGS) entry which is preliminary data.</text>
</comment>
<dbReference type="STRING" id="151549.A0A4C1T5A0"/>
<feature type="region of interest" description="Disordered" evidence="4">
    <location>
        <begin position="96"/>
        <end position="170"/>
    </location>
</feature>
<dbReference type="Gene3D" id="3.30.800.10">
    <property type="entry name" value="Phosphatidylinositol Phosphate Kinase II Beta"/>
    <property type="match status" value="1"/>
</dbReference>
<dbReference type="Gene3D" id="3.30.810.10">
    <property type="entry name" value="2-Layer Sandwich"/>
    <property type="match status" value="1"/>
</dbReference>
<keyword evidence="3 6" id="KW-0418">Kinase</keyword>
<keyword evidence="2 3" id="KW-0067">ATP-binding</keyword>
<evidence type="ECO:0000256" key="3">
    <source>
        <dbReference type="PROSITE-ProRule" id="PRU00781"/>
    </source>
</evidence>
<evidence type="ECO:0000256" key="1">
    <source>
        <dbReference type="ARBA" id="ARBA00022741"/>
    </source>
</evidence>
<dbReference type="AlphaFoldDB" id="A0A4C1T5A0"/>
<dbReference type="GO" id="GO:0005524">
    <property type="term" value="F:ATP binding"/>
    <property type="evidence" value="ECO:0007669"/>
    <property type="project" value="UniProtKB-UniRule"/>
</dbReference>
<dbReference type="InterPro" id="IPR002498">
    <property type="entry name" value="PInositol-4-P-4/5-kinase_core"/>
</dbReference>
<evidence type="ECO:0000313" key="6">
    <source>
        <dbReference type="EMBL" id="GBP08740.1"/>
    </source>
</evidence>
<evidence type="ECO:0000256" key="4">
    <source>
        <dbReference type="SAM" id="MobiDB-lite"/>
    </source>
</evidence>
<keyword evidence="3" id="KW-0808">Transferase</keyword>
<dbReference type="Proteomes" id="UP000299102">
    <property type="component" value="Unassembled WGS sequence"/>
</dbReference>
<evidence type="ECO:0000256" key="2">
    <source>
        <dbReference type="ARBA" id="ARBA00022840"/>
    </source>
</evidence>
<keyword evidence="1 3" id="KW-0547">Nucleotide-binding</keyword>
<feature type="compositionally biased region" description="Basic and acidic residues" evidence="4">
    <location>
        <begin position="245"/>
        <end position="256"/>
    </location>
</feature>
<organism evidence="6 7">
    <name type="scientific">Eumeta variegata</name>
    <name type="common">Bagworm moth</name>
    <name type="synonym">Eumeta japonica</name>
    <dbReference type="NCBI Taxonomy" id="151549"/>
    <lineage>
        <taxon>Eukaryota</taxon>
        <taxon>Metazoa</taxon>
        <taxon>Ecdysozoa</taxon>
        <taxon>Arthropoda</taxon>
        <taxon>Hexapoda</taxon>
        <taxon>Insecta</taxon>
        <taxon>Pterygota</taxon>
        <taxon>Neoptera</taxon>
        <taxon>Endopterygota</taxon>
        <taxon>Lepidoptera</taxon>
        <taxon>Glossata</taxon>
        <taxon>Ditrysia</taxon>
        <taxon>Tineoidea</taxon>
        <taxon>Psychidae</taxon>
        <taxon>Oiketicinae</taxon>
        <taxon>Eumeta</taxon>
    </lineage>
</organism>
<dbReference type="PANTHER" id="PTHR45748:SF7">
    <property type="entry name" value="1-PHOSPHATIDYLINOSITOL 3-PHOSPHATE 5-KINASE-RELATED"/>
    <property type="match status" value="1"/>
</dbReference>
<feature type="region of interest" description="Disordered" evidence="4">
    <location>
        <begin position="235"/>
        <end position="256"/>
    </location>
</feature>
<feature type="domain" description="PIPK" evidence="5">
    <location>
        <begin position="234"/>
        <end position="547"/>
    </location>
</feature>
<dbReference type="InterPro" id="IPR044769">
    <property type="entry name" value="PIKfyve_PIPKc"/>
</dbReference>
<dbReference type="SUPFAM" id="SSF56104">
    <property type="entry name" value="SAICAR synthase-like"/>
    <property type="match status" value="1"/>
</dbReference>
<accession>A0A4C1T5A0</accession>
<reference evidence="6 7" key="1">
    <citation type="journal article" date="2019" name="Commun. Biol.">
        <title>The bagworm genome reveals a unique fibroin gene that provides high tensile strength.</title>
        <authorList>
            <person name="Kono N."/>
            <person name="Nakamura H."/>
            <person name="Ohtoshi R."/>
            <person name="Tomita M."/>
            <person name="Numata K."/>
            <person name="Arakawa K."/>
        </authorList>
    </citation>
    <scope>NUCLEOTIDE SEQUENCE [LARGE SCALE GENOMIC DNA]</scope>
</reference>
<dbReference type="EMBL" id="BGZK01000032">
    <property type="protein sequence ID" value="GBP08740.1"/>
    <property type="molecule type" value="Genomic_DNA"/>
</dbReference>
<dbReference type="PROSITE" id="PS51455">
    <property type="entry name" value="PIPK"/>
    <property type="match status" value="1"/>
</dbReference>
<feature type="compositionally biased region" description="Basic and acidic residues" evidence="4">
    <location>
        <begin position="149"/>
        <end position="158"/>
    </location>
</feature>
<dbReference type="Pfam" id="PF01504">
    <property type="entry name" value="PIP5K"/>
    <property type="match status" value="2"/>
</dbReference>
<proteinExistence type="predicted"/>
<evidence type="ECO:0000313" key="7">
    <source>
        <dbReference type="Proteomes" id="UP000299102"/>
    </source>
</evidence>
<dbReference type="OrthoDB" id="158357at2759"/>
<dbReference type="SMART" id="SM00330">
    <property type="entry name" value="PIPKc"/>
    <property type="match status" value="1"/>
</dbReference>
<dbReference type="CDD" id="cd17300">
    <property type="entry name" value="PIPKc_PIKfyve"/>
    <property type="match status" value="1"/>
</dbReference>
<dbReference type="PANTHER" id="PTHR45748">
    <property type="entry name" value="1-PHOSPHATIDYLINOSITOL 3-PHOSPHATE 5-KINASE-RELATED"/>
    <property type="match status" value="1"/>
</dbReference>
<evidence type="ECO:0000259" key="5">
    <source>
        <dbReference type="PROSITE" id="PS51455"/>
    </source>
</evidence>
<dbReference type="GO" id="GO:0000285">
    <property type="term" value="F:1-phosphatidylinositol-3-phosphate 5-kinase activity"/>
    <property type="evidence" value="ECO:0007669"/>
    <property type="project" value="InterPro"/>
</dbReference>
<dbReference type="GO" id="GO:0046854">
    <property type="term" value="P:phosphatidylinositol phosphate biosynthetic process"/>
    <property type="evidence" value="ECO:0007669"/>
    <property type="project" value="TreeGrafter"/>
</dbReference>